<dbReference type="RefSeq" id="WP_004208680.1">
    <property type="nucleotide sequence ID" value="NZ_CAIGKD010000002.1"/>
</dbReference>
<evidence type="ECO:0000313" key="9">
    <source>
        <dbReference type="EMBL" id="QNG45233.1"/>
    </source>
</evidence>
<reference evidence="10 16" key="5">
    <citation type="submission" date="2018-07" db="EMBL/GenBank/DDBJ databases">
        <title>Genomic and Epidemiologic Investigation of an Indolent Hospital Outbreak.</title>
        <authorList>
            <person name="Johnson R.C."/>
            <person name="Deming C."/>
            <person name="Conlan S."/>
            <person name="Zellmer C.J."/>
            <person name="Michelin A.V."/>
            <person name="Lee-Lin S."/>
            <person name="Thomas P.J."/>
            <person name="Park M."/>
            <person name="Weingarten R.A."/>
            <person name="Less J."/>
            <person name="Dekker J.P."/>
            <person name="Frank K.M."/>
            <person name="Musser K.A."/>
            <person name="Mcquiston J.R."/>
            <person name="Henderson D.K."/>
            <person name="Lau A.F."/>
            <person name="Palmore T.N."/>
            <person name="Segre J.A."/>
        </authorList>
    </citation>
    <scope>NUCLEOTIDE SEQUENCE [LARGE SCALE GENOMIC DNA]</scope>
    <source>
        <strain evidence="10 16">SK-NIH.Env6_1116</strain>
    </source>
</reference>
<evidence type="ECO:0000313" key="15">
    <source>
        <dbReference type="Proteomes" id="UP000280708"/>
    </source>
</evidence>
<reference evidence="9 19" key="9">
    <citation type="submission" date="2020-07" db="EMBL/GenBank/DDBJ databases">
        <title>Whole genome sequence of Sphingobium yanoikuyae A3.</title>
        <authorList>
            <person name="Han S.-S."/>
        </authorList>
    </citation>
    <scope>NUCLEOTIDE SEQUENCE [LARGE SCALE GENOMIC DNA]</scope>
    <source>
        <strain evidence="9 19">A3</strain>
    </source>
</reference>
<evidence type="ECO:0000313" key="13">
    <source>
        <dbReference type="Proteomes" id="UP000077262"/>
    </source>
</evidence>
<organism evidence="4 11">
    <name type="scientific">Sphingobium yanoikuyae</name>
    <name type="common">Sphingomonas yanoikuyae</name>
    <dbReference type="NCBI Taxonomy" id="13690"/>
    <lineage>
        <taxon>Bacteria</taxon>
        <taxon>Pseudomonadati</taxon>
        <taxon>Pseudomonadota</taxon>
        <taxon>Alphaproteobacteria</taxon>
        <taxon>Sphingomonadales</taxon>
        <taxon>Sphingomonadaceae</taxon>
        <taxon>Sphingobium</taxon>
    </lineage>
</organism>
<dbReference type="EMBL" id="JGVR01000007">
    <property type="protein sequence ID" value="KEZ19810.1"/>
    <property type="molecule type" value="Genomic_DNA"/>
</dbReference>
<evidence type="ECO:0000313" key="2">
    <source>
        <dbReference type="EMBL" id="ATP21425.1"/>
    </source>
</evidence>
<dbReference type="STRING" id="13690.AX777_13345"/>
<dbReference type="EMBL" id="CP023741">
    <property type="protein sequence ID" value="ATI83403.1"/>
    <property type="molecule type" value="Genomic_DNA"/>
</dbReference>
<sequence>MLVMFVGVDRTETAVNPTQVTFVSSVTDGTRIRFGEGRSVTVTEPIAEVLDSLNRALRPHE</sequence>
<evidence type="ECO:0008006" key="20">
    <source>
        <dbReference type="Google" id="ProtNLM"/>
    </source>
</evidence>
<evidence type="ECO:0000313" key="1">
    <source>
        <dbReference type="EMBL" id="ATI83403.1"/>
    </source>
</evidence>
<dbReference type="Proteomes" id="UP000037029">
    <property type="component" value="Chromosome"/>
</dbReference>
<evidence type="ECO:0000313" key="11">
    <source>
        <dbReference type="Proteomes" id="UP000028534"/>
    </source>
</evidence>
<dbReference type="Proteomes" id="UP000287401">
    <property type="component" value="Unassembled WGS sequence"/>
</dbReference>
<evidence type="ECO:0000313" key="6">
    <source>
        <dbReference type="EMBL" id="OAH44462.1"/>
    </source>
</evidence>
<proteinExistence type="predicted"/>
<dbReference type="EMBL" id="LSTR01000030">
    <property type="protein sequence ID" value="OAH44462.1"/>
    <property type="molecule type" value="Genomic_DNA"/>
</dbReference>
<dbReference type="EMBL" id="CP053021">
    <property type="protein sequence ID" value="QJR04101.1"/>
    <property type="molecule type" value="Genomic_DNA"/>
</dbReference>
<evidence type="ECO:0000313" key="4">
    <source>
        <dbReference type="EMBL" id="KEZ19810.1"/>
    </source>
</evidence>
<dbReference type="EMBL" id="CP060122">
    <property type="protein sequence ID" value="QNG45233.1"/>
    <property type="molecule type" value="Genomic_DNA"/>
</dbReference>
<reference evidence="5" key="10">
    <citation type="submission" date="2022-09" db="EMBL/GenBank/DDBJ databases">
        <title>Intensive care unit water sources are persistently colonized with multi-drug resistant bacteria and are the site of extensive horizontal gene transfer of antibiotic resistance genes.</title>
        <authorList>
            <person name="Diorio-Toth L."/>
        </authorList>
    </citation>
    <scope>NUCLEOTIDE SEQUENCE</scope>
    <source>
        <strain evidence="5">GD03659</strain>
    </source>
</reference>
<reference evidence="3 15" key="6">
    <citation type="submission" date="2018-10" db="EMBL/GenBank/DDBJ databases">
        <title>Characterization and genome analysis of a novel bacterium Sphingobium yanoikuyae SJTF8 capable of degrading PAHs.</title>
        <authorList>
            <person name="Yin C."/>
            <person name="Xiong W."/>
            <person name="Liang R."/>
        </authorList>
    </citation>
    <scope>NUCLEOTIDE SEQUENCE [LARGE SCALE GENOMIC DNA]</scope>
    <source>
        <strain evidence="3 15">SJTF8</strain>
    </source>
</reference>
<evidence type="ECO:0000313" key="14">
    <source>
        <dbReference type="Proteomes" id="UP000219422"/>
    </source>
</evidence>
<dbReference type="EMBL" id="QRAL01000031">
    <property type="protein sequence ID" value="RSU53870.1"/>
    <property type="molecule type" value="Genomic_DNA"/>
</dbReference>
<dbReference type="EMBL" id="CP047218">
    <property type="protein sequence ID" value="QHD68695.1"/>
    <property type="molecule type" value="Genomic_DNA"/>
</dbReference>
<dbReference type="OrthoDB" id="7433385at2"/>
<evidence type="ECO:0000313" key="10">
    <source>
        <dbReference type="EMBL" id="RSU53870.1"/>
    </source>
</evidence>
<evidence type="ECO:0000313" key="7">
    <source>
        <dbReference type="EMBL" id="QHD68695.1"/>
    </source>
</evidence>
<reference evidence="6 13" key="2">
    <citation type="submission" date="2016-02" db="EMBL/GenBank/DDBJ databases">
        <authorList>
            <person name="Wen L."/>
            <person name="He K."/>
            <person name="Yang H."/>
        </authorList>
    </citation>
    <scope>NUCLEOTIDE SEQUENCE [LARGE SCALE GENOMIC DNA]</scope>
    <source>
        <strain evidence="6 13">CD09_2</strain>
    </source>
</reference>
<dbReference type="GeneID" id="57778866"/>
<evidence type="ECO:0000313" key="16">
    <source>
        <dbReference type="Proteomes" id="UP000287401"/>
    </source>
</evidence>
<reference evidence="1 14" key="4">
    <citation type="submission" date="2017-10" db="EMBL/GenBank/DDBJ databases">
        <title>Sphingobium yanoikuyae S72.</title>
        <authorList>
            <person name="Sanchez E."/>
            <person name="Bustos P."/>
            <person name="Mendoza P."/>
            <person name="Guo X."/>
            <person name="Mendoza A."/>
        </authorList>
    </citation>
    <scope>NUCLEOTIDE SEQUENCE [LARGE SCALE GENOMIC DNA]</scope>
    <source>
        <strain evidence="1 14">S72</strain>
    </source>
</reference>
<evidence type="ECO:0000313" key="18">
    <source>
        <dbReference type="Proteomes" id="UP000502611"/>
    </source>
</evidence>
<dbReference type="PATRIC" id="fig|13690.10.peg.1507"/>
<dbReference type="EMBL" id="CP020925">
    <property type="protein sequence ID" value="ATP21425.1"/>
    <property type="molecule type" value="Genomic_DNA"/>
</dbReference>
<accession>A0A084EPB8</accession>
<evidence type="ECO:0000313" key="19">
    <source>
        <dbReference type="Proteomes" id="UP000515377"/>
    </source>
</evidence>
<dbReference type="Proteomes" id="UP000219422">
    <property type="component" value="Chromosome"/>
</dbReference>
<dbReference type="EMBL" id="JAOCKX010000002">
    <property type="protein sequence ID" value="MDH2129830.1"/>
    <property type="molecule type" value="Genomic_DNA"/>
</dbReference>
<dbReference type="Proteomes" id="UP001162318">
    <property type="component" value="Unassembled WGS sequence"/>
</dbReference>
<dbReference type="AlphaFoldDB" id="A0A084EPB8"/>
<dbReference type="Proteomes" id="UP000077262">
    <property type="component" value="Unassembled WGS sequence"/>
</dbReference>
<reference evidence="2 12" key="3">
    <citation type="submission" date="2017-04" db="EMBL/GenBank/DDBJ databases">
        <title>Characterization, genome and methylation analysis of a phthalic acid esters degrading strain Sphingobium yanoikuyae SHJ.</title>
        <authorList>
            <person name="Feng L."/>
        </authorList>
    </citation>
    <scope>NUCLEOTIDE SEQUENCE [LARGE SCALE GENOMIC DNA]</scope>
    <source>
        <strain evidence="2 12">SHJ</strain>
    </source>
</reference>
<evidence type="ECO:0000313" key="3">
    <source>
        <dbReference type="EMBL" id="AYO78805.1"/>
    </source>
</evidence>
<evidence type="ECO:0000313" key="17">
    <source>
        <dbReference type="Proteomes" id="UP000464086"/>
    </source>
</evidence>
<gene>
    <name evidence="1" type="ORF">A6768_18625</name>
    <name evidence="6" type="ORF">AX777_13345</name>
    <name evidence="2" type="ORF">BV87_06725</name>
    <name evidence="4" type="ORF">CP98_01460</name>
    <name evidence="10" type="ORF">DAH51_20845</name>
    <name evidence="3" type="ORF">EBF16_19095</name>
    <name evidence="7" type="ORF">GS397_17615</name>
    <name evidence="9" type="ORF">H3V42_26045</name>
    <name evidence="8" type="ORF">HH800_19015</name>
    <name evidence="5" type="ORF">N5J77_01740</name>
</gene>
<dbReference type="Proteomes" id="UP000502611">
    <property type="component" value="Chromosome"/>
</dbReference>
<dbReference type="KEGG" id="sya:A6768_18625"/>
<reference evidence="4 11" key="1">
    <citation type="submission" date="2014-03" db="EMBL/GenBank/DDBJ databases">
        <title>Genome sequence of Sphingobium yanoikuyae B1.</title>
        <authorList>
            <person name="Gan H.M."/>
            <person name="Gan H.Y."/>
            <person name="Savka M.A."/>
        </authorList>
    </citation>
    <scope>NUCLEOTIDE SEQUENCE [LARGE SCALE GENOMIC DNA]</scope>
    <source>
        <strain evidence="4 11">B1</strain>
    </source>
</reference>
<evidence type="ECO:0000313" key="5">
    <source>
        <dbReference type="EMBL" id="MDH2129830.1"/>
    </source>
</evidence>
<reference evidence="7 17" key="7">
    <citation type="submission" date="2019-12" db="EMBL/GenBank/DDBJ databases">
        <title>Functional and genomic insights into the Sphingobium yanoikuyae YC-JY1, a bacterium efficiently degrading bisphenol A.</title>
        <authorList>
            <person name="Jia Y."/>
            <person name="Li X."/>
            <person name="Wang J."/>
            <person name="Eltoukhy A."/>
            <person name="Lamraoui I."/>
            <person name="Yan Y."/>
        </authorList>
    </citation>
    <scope>NUCLEOTIDE SEQUENCE [LARGE SCALE GENOMIC DNA]</scope>
    <source>
        <strain evidence="7 17">YC-JY1</strain>
    </source>
</reference>
<reference evidence="8 18" key="8">
    <citation type="submission" date="2020-04" db="EMBL/GenBank/DDBJ databases">
        <title>The Whole Genome Analysis of High salt-tolerant Sphingobium yanoikuyae YC-XJ2 with Aryl organophosphorus flame retardants (aryl-OPFRs)-degrading capacity and characteristics of Related phosphotriesterase.</title>
        <authorList>
            <person name="Li X."/>
        </authorList>
    </citation>
    <scope>NUCLEOTIDE SEQUENCE [LARGE SCALE GENOMIC DNA]</scope>
    <source>
        <strain evidence="8 18">YC-XJ2</strain>
    </source>
</reference>
<name>A0A084EPB8_SPHYA</name>
<evidence type="ECO:0000313" key="12">
    <source>
        <dbReference type="Proteomes" id="UP000037029"/>
    </source>
</evidence>
<dbReference type="EMBL" id="CP033230">
    <property type="protein sequence ID" value="AYO78805.1"/>
    <property type="molecule type" value="Genomic_DNA"/>
</dbReference>
<dbReference type="Proteomes" id="UP000515377">
    <property type="component" value="Chromosome"/>
</dbReference>
<dbReference type="Proteomes" id="UP000464086">
    <property type="component" value="Chromosome"/>
</dbReference>
<protein>
    <recommendedName>
        <fullName evidence="20">Flagellar FlbD family protein</fullName>
    </recommendedName>
</protein>
<dbReference type="Proteomes" id="UP000028534">
    <property type="component" value="Unassembled WGS sequence"/>
</dbReference>
<dbReference type="Proteomes" id="UP000280708">
    <property type="component" value="Chromosome"/>
</dbReference>
<evidence type="ECO:0000313" key="8">
    <source>
        <dbReference type="EMBL" id="QJR04101.1"/>
    </source>
</evidence>